<dbReference type="EMBL" id="FTOO01000010">
    <property type="protein sequence ID" value="SIT03339.1"/>
    <property type="molecule type" value="Genomic_DNA"/>
</dbReference>
<feature type="coiled-coil region" evidence="1">
    <location>
        <begin position="878"/>
        <end position="905"/>
    </location>
</feature>
<dbReference type="InterPro" id="IPR013496">
    <property type="entry name" value="CHP02680"/>
</dbReference>
<evidence type="ECO:0000313" key="2">
    <source>
        <dbReference type="EMBL" id="SIT03339.1"/>
    </source>
</evidence>
<dbReference type="InterPro" id="IPR027417">
    <property type="entry name" value="P-loop_NTPase"/>
</dbReference>
<dbReference type="Pfam" id="PF13558">
    <property type="entry name" value="SbcC_Walker_B"/>
    <property type="match status" value="1"/>
</dbReference>
<dbReference type="RefSeq" id="WP_076348263.1">
    <property type="nucleotide sequence ID" value="NZ_FTOO01000010.1"/>
</dbReference>
<evidence type="ECO:0000313" key="3">
    <source>
        <dbReference type="Proteomes" id="UP000186156"/>
    </source>
</evidence>
<evidence type="ECO:0000256" key="1">
    <source>
        <dbReference type="SAM" id="Coils"/>
    </source>
</evidence>
<accession>A0A1N7NYN0</accession>
<proteinExistence type="predicted"/>
<feature type="coiled-coil region" evidence="1">
    <location>
        <begin position="279"/>
        <end position="394"/>
    </location>
</feature>
<reference evidence="3" key="1">
    <citation type="submission" date="2017-01" db="EMBL/GenBank/DDBJ databases">
        <authorList>
            <person name="Varghese N."/>
            <person name="Submissions S."/>
        </authorList>
    </citation>
    <scope>NUCLEOTIDE SEQUENCE [LARGE SCALE GENOMIC DNA]</scope>
    <source>
        <strain evidence="3">DSM 16176</strain>
    </source>
</reference>
<sequence length="1362" mass="156761">MAQRYRLSRAGLFNFWLYDDETLEFDHGRLLLRGPNGAGKSVTMQSLLPLVLDGDKRPVRLDPFGSRDRKIEFYLLGDDQSGVQDRIGYLWLEFVRGEAPEATNVTVGIGLRATRGRSAVQFWGFAITDGRRVGKDLVLYDETLYLKEGQKYPLDATKLAEVLGPGGQVVRTQEEYQALVNRLLFGYRDLGAYADLLNLMIQVRSPKLSKEFKPSTMYETLYSALPPVDEDELASLANMLEDLDEHAAHLEETVQHRIHAERLYRAYDRYNRVVLFQRAQAAREALNAEEEAQDNVRKAEQVCGHLNIALSELEQTMGEVEADADRTEAELEALEHSEAMGIQRELDGIQQQIDLLSGEEARARNALREAERDLERRQENLRKAGERRSRCEQRIAAGRETLDRLADAAEFAGHAVYAGADGGLVHPDDVFDRWLADVKAHAERLERAITLGRQEARARERAADAERAMGEAAMRRDTEEANLRAAESRFEQTVEAQEDAIFRWYQGLTEIPASDETWRAALYALRAYPDAPYEEVMRPFRRAQEDAIGEAMRREHELRAAMERRVEEKRALEGELAEWRERRDPEPPRREARIASRIRRQRAGEVGAPLYMACEFRDGVDARTQAALERALEAAGLIDAWISPSRPAVEPGEEEVWIAPRPALLGYTLADFLRPTVPEGSGLQAVDVEDALRTVVIGDEADAGQAAVQPDGRYHLGPLAGYTDEKPHAEWIGYEARRRTKLARIKELESAIAVAEAEIARFAEQIEAMRRHRAQLEEEMRAFPLEEPLRRAREDVDRAKLRLEEAVLSHRRQAEAYQEARAKWRACEEAWVAERSAWARLAQLEDFVEALEQLQRYRDSLHDVRRFSTEYVHVTHEVSQLGEDIERITARADAERERSVELMRQQEGLHVRAEALRAQLRALGIIDMYERQKELRARRDALRRRHHDLAAKRRELDEKAGMAKGRLEQAQSALREKEQAAERALEALRAEWALGLVDGIAEELRQPAGRQALARLANIVYREIRGLHGSEHEGSARQRLMDELEWVRNVLVDYALEGTYDDVLERMMVRSVRDRNRPLTPYALWQELVRLEDEQRLYIQERERELYEEIFMRSVGRAIRDKINRAEAWVRQMNRFMSQRSNGFALSLEWQPRPAQDESDMSAERLVALLRKSPELMLSEEMEDLIRHFRTRIDYARQEAEGGGSFREWVYQLLDYRQWFEFRLFFRKAGMASRRELTDSQFNVLSGGEKAMAMYIPLFAAVDARLSDARDDAPRIVCLDEAFAGVDDDNVRDMFALLVSLDYDFIMTSQQIWGCYDTVPSLSIVEVHRPLDVDVVTLIRFHWNGRVRVMKVPHEEEAVHLP</sequence>
<dbReference type="SUPFAM" id="SSF52540">
    <property type="entry name" value="P-loop containing nucleoside triphosphate hydrolases"/>
    <property type="match status" value="1"/>
</dbReference>
<name>A0A1N7NYN0_9BACL</name>
<protein>
    <submittedName>
        <fullName evidence="2">TIGR02680 family protein</fullName>
    </submittedName>
</protein>
<dbReference type="STRING" id="252246.SAMN05421799_11070"/>
<dbReference type="OrthoDB" id="9776649at2"/>
<dbReference type="Gene3D" id="3.40.50.300">
    <property type="entry name" value="P-loop containing nucleotide triphosphate hydrolases"/>
    <property type="match status" value="2"/>
</dbReference>
<gene>
    <name evidence="2" type="ORF">SAMN05421799_11070</name>
</gene>
<keyword evidence="1" id="KW-0175">Coiled coil</keyword>
<dbReference type="Proteomes" id="UP000186156">
    <property type="component" value="Unassembled WGS sequence"/>
</dbReference>
<feature type="coiled-coil region" evidence="1">
    <location>
        <begin position="932"/>
        <end position="991"/>
    </location>
</feature>
<organism evidence="2 3">
    <name type="scientific">Alicyclobacillus vulcanalis</name>
    <dbReference type="NCBI Taxonomy" id="252246"/>
    <lineage>
        <taxon>Bacteria</taxon>
        <taxon>Bacillati</taxon>
        <taxon>Bacillota</taxon>
        <taxon>Bacilli</taxon>
        <taxon>Bacillales</taxon>
        <taxon>Alicyclobacillaceae</taxon>
        <taxon>Alicyclobacillus</taxon>
    </lineage>
</organism>
<keyword evidence="3" id="KW-1185">Reference proteome</keyword>
<feature type="coiled-coil region" evidence="1">
    <location>
        <begin position="738"/>
        <end position="820"/>
    </location>
</feature>
<dbReference type="NCBIfam" id="TIGR02680">
    <property type="entry name" value="TIGR02680 family protein"/>
    <property type="match status" value="1"/>
</dbReference>